<keyword evidence="2" id="KW-1185">Reference proteome</keyword>
<evidence type="ECO:0000313" key="1">
    <source>
        <dbReference type="EMBL" id="CCI50481.1"/>
    </source>
</evidence>
<dbReference type="EMBL" id="CAIX01000520">
    <property type="protein sequence ID" value="CCI50481.1"/>
    <property type="molecule type" value="Genomic_DNA"/>
</dbReference>
<gene>
    <name evidence="1" type="ORF">BN9_122750</name>
</gene>
<dbReference type="AlphaFoldDB" id="A0A024GUN0"/>
<dbReference type="Proteomes" id="UP000053237">
    <property type="component" value="Unassembled WGS sequence"/>
</dbReference>
<proteinExistence type="predicted"/>
<sequence length="258" mass="29419">MVTGIAFMIRIASRGLYQIGQNKSHSLNHLHTIGDTTKNCMFTIQPRRWCQRHKKLASIGILPRVRLVFISSAVNTINKRQETDWLPLKRCQRLYALAKNQSRHQSALYPTKLSNWRLFPAAFDVPKNRFSAATVPYFDNSMENGIIIVSVRSKLAKVVTCIWGVLIIQFYCEGSLKKMSFMGLDMKGLHAQCSFPPSRVSLEEKTSFSSEIEPKGKVHQALKSQPSQIACSIQYCTFFQNWNNIQQATIKTQLSECK</sequence>
<protein>
    <submittedName>
        <fullName evidence="1">Uncharacterized protein</fullName>
    </submittedName>
</protein>
<name>A0A024GUN0_9STRA</name>
<reference evidence="1 2" key="1">
    <citation type="submission" date="2012-05" db="EMBL/GenBank/DDBJ databases">
        <title>Recombination and specialization in a pathogen metapopulation.</title>
        <authorList>
            <person name="Gardiner A."/>
            <person name="Kemen E."/>
            <person name="Schultz-Larsen T."/>
            <person name="MacLean D."/>
            <person name="Van Oosterhout C."/>
            <person name="Jones J.D.G."/>
        </authorList>
    </citation>
    <scope>NUCLEOTIDE SEQUENCE [LARGE SCALE GENOMIC DNA]</scope>
    <source>
        <strain evidence="1 2">Ac Nc2</strain>
    </source>
</reference>
<dbReference type="InParanoid" id="A0A024GUN0"/>
<accession>A0A024GUN0</accession>
<organism evidence="1 2">
    <name type="scientific">Albugo candida</name>
    <dbReference type="NCBI Taxonomy" id="65357"/>
    <lineage>
        <taxon>Eukaryota</taxon>
        <taxon>Sar</taxon>
        <taxon>Stramenopiles</taxon>
        <taxon>Oomycota</taxon>
        <taxon>Peronosporomycetes</taxon>
        <taxon>Albuginales</taxon>
        <taxon>Albuginaceae</taxon>
        <taxon>Albugo</taxon>
    </lineage>
</organism>
<evidence type="ECO:0000313" key="2">
    <source>
        <dbReference type="Proteomes" id="UP000053237"/>
    </source>
</evidence>
<comment type="caution">
    <text evidence="1">The sequence shown here is derived from an EMBL/GenBank/DDBJ whole genome shotgun (WGS) entry which is preliminary data.</text>
</comment>